<dbReference type="EMBL" id="VXLC01000015">
    <property type="protein sequence ID" value="KAA8885448.1"/>
    <property type="molecule type" value="Genomic_DNA"/>
</dbReference>
<evidence type="ECO:0000313" key="4">
    <source>
        <dbReference type="Proteomes" id="UP000323876"/>
    </source>
</evidence>
<gene>
    <name evidence="3" type="ORF">F3087_27815</name>
</gene>
<sequence>MSQPLHLTGRAGSTTNHAGPQLFWSRENLSPPDAQLALPADVVRYWSDRHVVITGGTSGIGLVVTELALSAGARVSVLALEDTGLESLSAFAESEPRLAVFAADVTNKAQVDAAVAKARTHHGDIGAVIACAGIARPDYFDRLTDTDFVRHIAVNYFGALHVIQPALPDLRAGGRGSITVISSLAAVLPCFGYGAYSPSKSAVRTLCEVLRQELKPQGVTVTVVMPPDVDTPQLAAEAATKPAELQALSSSVPITATAVAEALLIGAARGRASVVPSRSGRLMHWLSAVAPRLMAWIMDRTIARVQRRDPH</sequence>
<dbReference type="RefSeq" id="WP_150405006.1">
    <property type="nucleotide sequence ID" value="NZ_VXLC01000015.1"/>
</dbReference>
<keyword evidence="4" id="KW-1185">Reference proteome</keyword>
<dbReference type="PANTHER" id="PTHR43550">
    <property type="entry name" value="3-KETODIHYDROSPHINGOSINE REDUCTASE"/>
    <property type="match status" value="1"/>
</dbReference>
<dbReference type="InterPro" id="IPR036291">
    <property type="entry name" value="NAD(P)-bd_dom_sf"/>
</dbReference>
<dbReference type="InterPro" id="IPR002347">
    <property type="entry name" value="SDR_fam"/>
</dbReference>
<evidence type="ECO:0000256" key="1">
    <source>
        <dbReference type="SAM" id="MobiDB-lite"/>
    </source>
</evidence>
<dbReference type="SMART" id="SM00822">
    <property type="entry name" value="PKS_KR"/>
    <property type="match status" value="1"/>
</dbReference>
<dbReference type="InterPro" id="IPR057326">
    <property type="entry name" value="KR_dom"/>
</dbReference>
<dbReference type="Pfam" id="PF00106">
    <property type="entry name" value="adh_short"/>
    <property type="match status" value="1"/>
</dbReference>
<dbReference type="OrthoDB" id="9792003at2"/>
<reference evidence="3 4" key="1">
    <citation type="submission" date="2019-09" db="EMBL/GenBank/DDBJ databases">
        <authorList>
            <person name="Wang X."/>
        </authorList>
    </citation>
    <scope>NUCLEOTIDE SEQUENCE [LARGE SCALE GENOMIC DNA]</scope>
    <source>
        <strain evidence="3 4">CICC 11023</strain>
    </source>
</reference>
<evidence type="ECO:0000259" key="2">
    <source>
        <dbReference type="SMART" id="SM00822"/>
    </source>
</evidence>
<name>A0A5N0E7P2_9NOCA</name>
<dbReference type="Proteomes" id="UP000323876">
    <property type="component" value="Unassembled WGS sequence"/>
</dbReference>
<dbReference type="AlphaFoldDB" id="A0A5N0E7P2"/>
<dbReference type="GO" id="GO:0016020">
    <property type="term" value="C:membrane"/>
    <property type="evidence" value="ECO:0007669"/>
    <property type="project" value="GOC"/>
</dbReference>
<dbReference type="GO" id="GO:0047560">
    <property type="term" value="F:3-dehydrosphinganine reductase activity"/>
    <property type="evidence" value="ECO:0007669"/>
    <property type="project" value="TreeGrafter"/>
</dbReference>
<accession>A0A5N0E7P2</accession>
<organism evidence="3 4">
    <name type="scientific">Nocardia colli</name>
    <dbReference type="NCBI Taxonomy" id="2545717"/>
    <lineage>
        <taxon>Bacteria</taxon>
        <taxon>Bacillati</taxon>
        <taxon>Actinomycetota</taxon>
        <taxon>Actinomycetes</taxon>
        <taxon>Mycobacteriales</taxon>
        <taxon>Nocardiaceae</taxon>
        <taxon>Nocardia</taxon>
    </lineage>
</organism>
<dbReference type="PRINTS" id="PR00081">
    <property type="entry name" value="GDHRDH"/>
</dbReference>
<dbReference type="PANTHER" id="PTHR43550:SF3">
    <property type="entry name" value="3-KETODIHYDROSPHINGOSINE REDUCTASE"/>
    <property type="match status" value="1"/>
</dbReference>
<dbReference type="Gene3D" id="3.40.50.720">
    <property type="entry name" value="NAD(P)-binding Rossmann-like Domain"/>
    <property type="match status" value="1"/>
</dbReference>
<feature type="compositionally biased region" description="Polar residues" evidence="1">
    <location>
        <begin position="1"/>
        <end position="18"/>
    </location>
</feature>
<dbReference type="GO" id="GO:0030148">
    <property type="term" value="P:sphingolipid biosynthetic process"/>
    <property type="evidence" value="ECO:0007669"/>
    <property type="project" value="TreeGrafter"/>
</dbReference>
<evidence type="ECO:0000313" key="3">
    <source>
        <dbReference type="EMBL" id="KAA8885448.1"/>
    </source>
</evidence>
<dbReference type="GO" id="GO:0006666">
    <property type="term" value="P:3-keto-sphinganine metabolic process"/>
    <property type="evidence" value="ECO:0007669"/>
    <property type="project" value="TreeGrafter"/>
</dbReference>
<dbReference type="SUPFAM" id="SSF51735">
    <property type="entry name" value="NAD(P)-binding Rossmann-fold domains"/>
    <property type="match status" value="1"/>
</dbReference>
<protein>
    <submittedName>
        <fullName evidence="3">SDR family NAD(P)-dependent oxidoreductase</fullName>
    </submittedName>
</protein>
<feature type="domain" description="Ketoreductase" evidence="2">
    <location>
        <begin position="49"/>
        <end position="230"/>
    </location>
</feature>
<feature type="region of interest" description="Disordered" evidence="1">
    <location>
        <begin position="1"/>
        <end position="24"/>
    </location>
</feature>
<proteinExistence type="predicted"/>
<comment type="caution">
    <text evidence="3">The sequence shown here is derived from an EMBL/GenBank/DDBJ whole genome shotgun (WGS) entry which is preliminary data.</text>
</comment>